<dbReference type="InParanoid" id="A0A200QC69"/>
<protein>
    <recommendedName>
        <fullName evidence="5">Chlorophyll A-B binding protein</fullName>
    </recommendedName>
</protein>
<name>A0A200QC69_MACCD</name>
<sequence length="219" mass="24339">MASAAARAIFCELQPQKPVAPKLMNNKSSVEYSSSSSPDSVKIFHQPRVCNLRSYGSDRAGIIRTPPPPPPLRRGRRRGSRVVGGGGEDDEYEYDHDYDEVSPFFDSLTEYIDNSRKSQDIEILSGRLSMVVIAATVTMELITGDSLFQKMDLQEIVETAGVCLAAVIFSAVFAYFSSSRSRVGRIFNHSCNTFIDLFIDTVIEGLFFESEPSDWSDDL</sequence>
<comment type="caution">
    <text evidence="3">The sequence shown here is derived from an EMBL/GenBank/DDBJ whole genome shotgun (WGS) entry which is preliminary data.</text>
</comment>
<dbReference type="OrthoDB" id="1937750at2759"/>
<keyword evidence="2" id="KW-0472">Membrane</keyword>
<evidence type="ECO:0000256" key="1">
    <source>
        <dbReference type="SAM" id="MobiDB-lite"/>
    </source>
</evidence>
<feature type="transmembrane region" description="Helical" evidence="2">
    <location>
        <begin position="156"/>
        <end position="176"/>
    </location>
</feature>
<organism evidence="3 4">
    <name type="scientific">Macleaya cordata</name>
    <name type="common">Five-seeded plume-poppy</name>
    <name type="synonym">Bocconia cordata</name>
    <dbReference type="NCBI Taxonomy" id="56857"/>
    <lineage>
        <taxon>Eukaryota</taxon>
        <taxon>Viridiplantae</taxon>
        <taxon>Streptophyta</taxon>
        <taxon>Embryophyta</taxon>
        <taxon>Tracheophyta</taxon>
        <taxon>Spermatophyta</taxon>
        <taxon>Magnoliopsida</taxon>
        <taxon>Ranunculales</taxon>
        <taxon>Papaveraceae</taxon>
        <taxon>Papaveroideae</taxon>
        <taxon>Macleaya</taxon>
    </lineage>
</organism>
<evidence type="ECO:0000313" key="3">
    <source>
        <dbReference type="EMBL" id="OVA08096.1"/>
    </source>
</evidence>
<reference evidence="3 4" key="1">
    <citation type="journal article" date="2017" name="Mol. Plant">
        <title>The Genome of Medicinal Plant Macleaya cordata Provides New Insights into Benzylisoquinoline Alkaloids Metabolism.</title>
        <authorList>
            <person name="Liu X."/>
            <person name="Liu Y."/>
            <person name="Huang P."/>
            <person name="Ma Y."/>
            <person name="Qing Z."/>
            <person name="Tang Q."/>
            <person name="Cao H."/>
            <person name="Cheng P."/>
            <person name="Zheng Y."/>
            <person name="Yuan Z."/>
            <person name="Zhou Y."/>
            <person name="Liu J."/>
            <person name="Tang Z."/>
            <person name="Zhuo Y."/>
            <person name="Zhang Y."/>
            <person name="Yu L."/>
            <person name="Huang J."/>
            <person name="Yang P."/>
            <person name="Peng Q."/>
            <person name="Zhang J."/>
            <person name="Jiang W."/>
            <person name="Zhang Z."/>
            <person name="Lin K."/>
            <person name="Ro D.K."/>
            <person name="Chen X."/>
            <person name="Xiong X."/>
            <person name="Shang Y."/>
            <person name="Huang S."/>
            <person name="Zeng J."/>
        </authorList>
    </citation>
    <scope>NUCLEOTIDE SEQUENCE [LARGE SCALE GENOMIC DNA]</scope>
    <source>
        <strain evidence="4">cv. BLH2017</strain>
        <tissue evidence="3">Root</tissue>
    </source>
</reference>
<dbReference type="PANTHER" id="PTHR36490:SF1">
    <property type="entry name" value="STRESS ENHANCED PROTEIN 2, CHLOROPLASTIC"/>
    <property type="match status" value="1"/>
</dbReference>
<dbReference type="EMBL" id="MVGT01002360">
    <property type="protein sequence ID" value="OVA08096.1"/>
    <property type="molecule type" value="Genomic_DNA"/>
</dbReference>
<dbReference type="PANTHER" id="PTHR36490">
    <property type="entry name" value="STRESS ENHANCED PROTEIN 2, CHLOROPLASTIC"/>
    <property type="match status" value="1"/>
</dbReference>
<dbReference type="InterPro" id="IPR044971">
    <property type="entry name" value="SEP2"/>
</dbReference>
<gene>
    <name evidence="3" type="ORF">BVC80_339g11</name>
</gene>
<dbReference type="OMA" id="FAWISSA"/>
<accession>A0A200QC69</accession>
<keyword evidence="4" id="KW-1185">Reference proteome</keyword>
<dbReference type="STRING" id="56857.A0A200QC69"/>
<evidence type="ECO:0008006" key="5">
    <source>
        <dbReference type="Google" id="ProtNLM"/>
    </source>
</evidence>
<dbReference type="FunCoup" id="A0A200QC69">
    <property type="interactions" value="176"/>
</dbReference>
<proteinExistence type="predicted"/>
<feature type="region of interest" description="Disordered" evidence="1">
    <location>
        <begin position="58"/>
        <end position="89"/>
    </location>
</feature>
<evidence type="ECO:0000313" key="4">
    <source>
        <dbReference type="Proteomes" id="UP000195402"/>
    </source>
</evidence>
<dbReference type="GO" id="GO:0071486">
    <property type="term" value="P:cellular response to high light intensity"/>
    <property type="evidence" value="ECO:0007669"/>
    <property type="project" value="InterPro"/>
</dbReference>
<feature type="transmembrane region" description="Helical" evidence="2">
    <location>
        <begin position="124"/>
        <end position="144"/>
    </location>
</feature>
<keyword evidence="2" id="KW-1133">Transmembrane helix</keyword>
<keyword evidence="2" id="KW-0812">Transmembrane</keyword>
<evidence type="ECO:0000256" key="2">
    <source>
        <dbReference type="SAM" id="Phobius"/>
    </source>
</evidence>
<dbReference type="Proteomes" id="UP000195402">
    <property type="component" value="Unassembled WGS sequence"/>
</dbReference>
<dbReference type="AlphaFoldDB" id="A0A200QC69"/>